<accession>A0A9D9DEJ5</accession>
<dbReference type="SUPFAM" id="SSF52980">
    <property type="entry name" value="Restriction endonuclease-like"/>
    <property type="match status" value="1"/>
</dbReference>
<dbReference type="InterPro" id="IPR041679">
    <property type="entry name" value="DNA2/NAM7-like_C"/>
</dbReference>
<dbReference type="InterPro" id="IPR047187">
    <property type="entry name" value="SF1_C_Upf1"/>
</dbReference>
<dbReference type="InterPro" id="IPR011335">
    <property type="entry name" value="Restrct_endonuc-II-like"/>
</dbReference>
<evidence type="ECO:0000256" key="1">
    <source>
        <dbReference type="ARBA" id="ARBA00007913"/>
    </source>
</evidence>
<feature type="domain" description="DNA2/NAM7 helicase helicase" evidence="7">
    <location>
        <begin position="687"/>
        <end position="810"/>
    </location>
</feature>
<dbReference type="Gene3D" id="3.40.50.300">
    <property type="entry name" value="P-loop containing nucleotide triphosphate hydrolases"/>
    <property type="match status" value="3"/>
</dbReference>
<dbReference type="Pfam" id="PF13086">
    <property type="entry name" value="AAA_11"/>
    <property type="match status" value="1"/>
</dbReference>
<dbReference type="InterPro" id="IPR041677">
    <property type="entry name" value="DNA2/NAM7_AAA_11"/>
</dbReference>
<gene>
    <name evidence="10" type="ORF">IAC61_00455</name>
</gene>
<name>A0A9D9DEJ5_9FIRM</name>
<evidence type="ECO:0000256" key="3">
    <source>
        <dbReference type="ARBA" id="ARBA00022801"/>
    </source>
</evidence>
<evidence type="ECO:0000259" key="7">
    <source>
        <dbReference type="Pfam" id="PF13086"/>
    </source>
</evidence>
<proteinExistence type="inferred from homology"/>
<comment type="caution">
    <text evidence="10">The sequence shown here is derived from an EMBL/GenBank/DDBJ whole genome shotgun (WGS) entry which is preliminary data.</text>
</comment>
<keyword evidence="2" id="KW-0547">Nucleotide-binding</keyword>
<evidence type="ECO:0000259" key="9">
    <source>
        <dbReference type="Pfam" id="PF18741"/>
    </source>
</evidence>
<dbReference type="EMBL" id="JADINA010000003">
    <property type="protein sequence ID" value="MBO8425775.1"/>
    <property type="molecule type" value="Genomic_DNA"/>
</dbReference>
<dbReference type="InterPro" id="IPR027417">
    <property type="entry name" value="P-loop_NTPase"/>
</dbReference>
<reference evidence="10" key="1">
    <citation type="submission" date="2020-10" db="EMBL/GenBank/DDBJ databases">
        <authorList>
            <person name="Gilroy R."/>
        </authorList>
    </citation>
    <scope>NUCLEOTIDE SEQUENCE</scope>
    <source>
        <strain evidence="10">17113</strain>
    </source>
</reference>
<organism evidence="10 11">
    <name type="scientific">Candidatus Alloenteromonas pullistercoris</name>
    <dbReference type="NCBI Taxonomy" id="2840785"/>
    <lineage>
        <taxon>Bacteria</taxon>
        <taxon>Bacillati</taxon>
        <taxon>Bacillota</taxon>
        <taxon>Bacillota incertae sedis</taxon>
        <taxon>Candidatus Alloenteromonas</taxon>
    </lineage>
</organism>
<feature type="coiled-coil region" evidence="6">
    <location>
        <begin position="786"/>
        <end position="813"/>
    </location>
</feature>
<dbReference type="Proteomes" id="UP000823634">
    <property type="component" value="Unassembled WGS sequence"/>
</dbReference>
<evidence type="ECO:0000313" key="11">
    <source>
        <dbReference type="Proteomes" id="UP000823634"/>
    </source>
</evidence>
<dbReference type="GO" id="GO:0016787">
    <property type="term" value="F:hydrolase activity"/>
    <property type="evidence" value="ECO:0007669"/>
    <property type="project" value="UniProtKB-KW"/>
</dbReference>
<reference evidence="10" key="2">
    <citation type="journal article" date="2021" name="PeerJ">
        <title>Extensive microbial diversity within the chicken gut microbiome revealed by metagenomics and culture.</title>
        <authorList>
            <person name="Gilroy R."/>
            <person name="Ravi A."/>
            <person name="Getino M."/>
            <person name="Pursley I."/>
            <person name="Horton D.L."/>
            <person name="Alikhan N.F."/>
            <person name="Baker D."/>
            <person name="Gharbi K."/>
            <person name="Hall N."/>
            <person name="Watson M."/>
            <person name="Adriaenssens E.M."/>
            <person name="Foster-Nyarko E."/>
            <person name="Jarju S."/>
            <person name="Secka A."/>
            <person name="Antonio M."/>
            <person name="Oren A."/>
            <person name="Chaudhuri R.R."/>
            <person name="La Ragione R."/>
            <person name="Hildebrand F."/>
            <person name="Pallen M.J."/>
        </authorList>
    </citation>
    <scope>NUCLEOTIDE SEQUENCE</scope>
    <source>
        <strain evidence="10">17113</strain>
    </source>
</reference>
<evidence type="ECO:0000256" key="6">
    <source>
        <dbReference type="SAM" id="Coils"/>
    </source>
</evidence>
<keyword evidence="4" id="KW-0347">Helicase</keyword>
<dbReference type="Pfam" id="PF13195">
    <property type="entry name" value="DUF4011"/>
    <property type="match status" value="1"/>
</dbReference>
<feature type="domain" description="Restriction endonuclease type II-like" evidence="9">
    <location>
        <begin position="1643"/>
        <end position="1736"/>
    </location>
</feature>
<dbReference type="FunFam" id="3.40.50.300:FF:002063">
    <property type="entry name" value="DNA helicase related protein"/>
    <property type="match status" value="1"/>
</dbReference>
<keyword evidence="5" id="KW-0067">ATP-binding</keyword>
<dbReference type="PANTHER" id="PTHR43788:SF8">
    <property type="entry name" value="DNA-BINDING PROTEIN SMUBP-2"/>
    <property type="match status" value="1"/>
</dbReference>
<evidence type="ECO:0000313" key="10">
    <source>
        <dbReference type="EMBL" id="MBO8425775.1"/>
    </source>
</evidence>
<dbReference type="InterPro" id="IPR038765">
    <property type="entry name" value="Papain-like_cys_pep_sf"/>
</dbReference>
<sequence length="1927" mass="215568">MPNTTVLPSNTDSSITLSVSSASSLGYVDHRIEKFIKIRQASSKSNAFSLLKKIAIKNTTDNDIYGASLVFSFDVDSLSIDPIPLTCVQAHKITDVESFNLNLSSKYLYELTEAIPVHMDVRLVKGDETLASASLDIKLLPVEQIGASSEFIPESLASFVTPNDDAVKELANKAASILQEKYGTPSFTGYQTHDPDSVLHELDALYLALQKEGIHYSNPPASFEKTIQRVRMPHVAISEKTATCLDFSLLFAALCESIGLNPLLIVVKGHAFNAVWLDDYHYPNAVSDNLTVLTNDASSTDRRLVIVDPTCASSGNLTSFAEAMNKGQANLGAMAFDYCLDILSARLDSVLPLPTPHIVGGKTEIDYDDSISVDYDLPSYEQSAGSLSLQGSGAKSKFDVWEENLLDLEMSNNLINHKIGASSVQLGVEDVFRFFEDASTSDKLSVIPDNELTPSDPKKFLSYQFSLEQKKQFKSALSSSRVYAYAKRGDAEDVLISLARKSSTQIEESGCNPLFLTLGMVHWYDSNLSKLTIAAPIILVPASLPRRRVGPYFSLDLDFDSMQLNAAAFEYFKRAFDLDFSELDGFFDSPRKVDDIKKLFNTIREKIASKGNWVVDDGTVTLSLFSFAHFVMWNDMKTHRDLFIKNKVVASMVHGQSEFEQIPEDLKEENLDDIVSPSDLAIPLSADSSQLLAIKASDLGLSFVLDGPPGTGKSQTIANIIVNAMYKGKKVLFVAEKEVALDVVKSRLDALSLGRFCLQIHSAKANKKDVLSQLGESLSTGRTREAANFEQEAVELKRKRDSLNAILNEIHKKGSYFVSPYAALIKYLENEKSKGNCTVESDYAASMDETKYKECLDCLEDLAVTAHPVNGYYGNPFLPFYCREYSLTLRERLSSSLPEVISSLNLFAASYAKLGKKLGFGFKLSKKNAAILKELLLNCRQNPDAFFPFLVEEDGLLRQESQARAYFEALLVYLSLKEEICKVFNETGLLDFDAQGLKDHLIASKAYGFFAKSKAKKKVKKSLKSIAKGKVKGDLVSILDSFILLQTIHHDLEVKKGYVNILFPNEEMKTYEAVKGDYDKVKNTIELLHLLSSLDVASTEDYKKAFKKVASLLKKPEGLYAEEIDSFLNGYEEVLNKNASMKDEQFDLFNYEDNDVYFTYAHSQLTNAYKDIENLGQWCRLLLCLDKASTLLPPSLIEGYKHGRLSISKLRSSFDCALFYAVVSLSLSDLGLTNLSSLQTDQQIAKYKEALSAFQRLSVEETAHRITEHFPRSDVNYAESSLAYQLRKLVKTSGRGKTLRSIIDQYGEDIFRLCPCFLMSPLSVAQYLDPTKHHFDLVIFDEASQIPTSESIGAIARGDSTIIAGDQQQMPPTNFFTSSLSFSDERNDDVVVYQDLESLLDDAIALNLPRYRLSWHYRSHHESLIAFSNNRFYDNTLCTFPTPFNLSSQVKLVQVNGNYEKGRGVNREEAKAIVNEVIRRVKDEKMSQQSIGIVTFNKKQQDLITDMLEQKFDANPKLNRTPGGEEIFVKNLENVQGDERDVILFSICFGPDKKTKKMNLNFGPLSREKGERRLNVAVSRAKEEMIVFCSCKPEDIRAYSAKNGGAEFLKSFLLYARDGVSTLSNSSSWDIKESEISIAHFLASDLIRDGYLVDVNVGSSAFKVDLAIKDPLNQSQYALGVICDGPSYSEASYTCDDRNVVAPGVLESLSWRLMRVWSVEYLDHPGLVVRQIEKELSAPRSAQQAKKEAVKPVSLVKATPDNPYPHKIDYPNIAYPKLTNMIRDLQGALSRMLAEESPISESLLKKRIREIYSLKRIDGKVMWRIQEELKRLTAYGELFDNETYWWASSLDPSAYSHYRVGGEREIGDISRQEIMVAKEDIEAVQGDISQDDLIHAILDIFGFSVMSERAKTHIVRALHWDDPSVED</sequence>
<dbReference type="InterPro" id="IPR049468">
    <property type="entry name" value="Restrct_endonuc-II-like_dom"/>
</dbReference>
<dbReference type="InterPro" id="IPR025103">
    <property type="entry name" value="DUF4011"/>
</dbReference>
<evidence type="ECO:0000256" key="5">
    <source>
        <dbReference type="ARBA" id="ARBA00022840"/>
    </source>
</evidence>
<dbReference type="CDD" id="cd18808">
    <property type="entry name" value="SF1_C_Upf1"/>
    <property type="match status" value="1"/>
</dbReference>
<evidence type="ECO:0000259" key="8">
    <source>
        <dbReference type="Pfam" id="PF13087"/>
    </source>
</evidence>
<dbReference type="Pfam" id="PF13087">
    <property type="entry name" value="AAA_12"/>
    <property type="match status" value="1"/>
</dbReference>
<evidence type="ECO:0000256" key="4">
    <source>
        <dbReference type="ARBA" id="ARBA00022806"/>
    </source>
</evidence>
<protein>
    <submittedName>
        <fullName evidence="10">DUF4011 domain-containing protein</fullName>
    </submittedName>
</protein>
<keyword evidence="3" id="KW-0378">Hydrolase</keyword>
<dbReference type="GO" id="GO:0005524">
    <property type="term" value="F:ATP binding"/>
    <property type="evidence" value="ECO:0007669"/>
    <property type="project" value="UniProtKB-KW"/>
</dbReference>
<feature type="domain" description="DNA2/NAM7 helicase-like C-terminal" evidence="8">
    <location>
        <begin position="1397"/>
        <end position="1591"/>
    </location>
</feature>
<keyword evidence="6" id="KW-0175">Coiled coil</keyword>
<dbReference type="InterPro" id="IPR050534">
    <property type="entry name" value="Coronavir_polyprotein_1ab"/>
</dbReference>
<dbReference type="SUPFAM" id="SSF52540">
    <property type="entry name" value="P-loop containing nucleoside triphosphate hydrolases"/>
    <property type="match status" value="1"/>
</dbReference>
<comment type="similarity">
    <text evidence="1">Belongs to the DNA2/NAM7 helicase family.</text>
</comment>
<dbReference type="PANTHER" id="PTHR43788">
    <property type="entry name" value="DNA2/NAM7 HELICASE FAMILY MEMBER"/>
    <property type="match status" value="1"/>
</dbReference>
<dbReference type="Pfam" id="PF18741">
    <property type="entry name" value="MTES_1575"/>
    <property type="match status" value="1"/>
</dbReference>
<dbReference type="GO" id="GO:0043139">
    <property type="term" value="F:5'-3' DNA helicase activity"/>
    <property type="evidence" value="ECO:0007669"/>
    <property type="project" value="TreeGrafter"/>
</dbReference>
<dbReference type="SUPFAM" id="SSF54001">
    <property type="entry name" value="Cysteine proteinases"/>
    <property type="match status" value="1"/>
</dbReference>
<evidence type="ECO:0000256" key="2">
    <source>
        <dbReference type="ARBA" id="ARBA00022741"/>
    </source>
</evidence>